<dbReference type="InterPro" id="IPR014284">
    <property type="entry name" value="RNA_pol_sigma-70_dom"/>
</dbReference>
<reference evidence="7 8" key="1">
    <citation type="submission" date="2024-09" db="EMBL/GenBank/DDBJ databases">
        <authorList>
            <person name="Sun Q."/>
            <person name="Mori K."/>
        </authorList>
    </citation>
    <scope>NUCLEOTIDE SEQUENCE [LARGE SCALE GENOMIC DNA]</scope>
    <source>
        <strain evidence="7 8">CCM 4839</strain>
    </source>
</reference>
<feature type="domain" description="RNA polymerase sigma factor 70 region 4 type 2" evidence="6">
    <location>
        <begin position="115"/>
        <end position="167"/>
    </location>
</feature>
<dbReference type="InterPro" id="IPR039425">
    <property type="entry name" value="RNA_pol_sigma-70-like"/>
</dbReference>
<evidence type="ECO:0000256" key="4">
    <source>
        <dbReference type="ARBA" id="ARBA00023163"/>
    </source>
</evidence>
<dbReference type="CDD" id="cd06171">
    <property type="entry name" value="Sigma70_r4"/>
    <property type="match status" value="1"/>
</dbReference>
<sequence length="179" mass="21491">MVQGLKNRDEAALQALMEQYGDYLLRTAFLLLKDLQAAEEAVQDTFITAFRKIEQLREEEQLKSWLTRIAINRCRMRQRTWGWRNLLPFARMEEIPTDEHHPDTELQVMLEWRNERLSDAVHRLDYIYREVITLYYYNELSIREIATHTATNENTVKARLTRGRLQLRKLLVKEEVLKL</sequence>
<dbReference type="PANTHER" id="PTHR43133:SF60">
    <property type="entry name" value="RNA POLYMERASE SIGMA FACTOR SIGV"/>
    <property type="match status" value="1"/>
</dbReference>
<dbReference type="Gene3D" id="1.10.1740.10">
    <property type="match status" value="1"/>
</dbReference>
<evidence type="ECO:0000259" key="6">
    <source>
        <dbReference type="Pfam" id="PF08281"/>
    </source>
</evidence>
<dbReference type="RefSeq" id="WP_309145341.1">
    <property type="nucleotide sequence ID" value="NZ_JANHOF010000006.1"/>
</dbReference>
<keyword evidence="8" id="KW-1185">Reference proteome</keyword>
<gene>
    <name evidence="7" type="ORF">ACFFJ8_09210</name>
</gene>
<keyword evidence="4" id="KW-0804">Transcription</keyword>
<comment type="caution">
    <text evidence="7">The sequence shown here is derived from an EMBL/GenBank/DDBJ whole genome shotgun (WGS) entry which is preliminary data.</text>
</comment>
<dbReference type="Pfam" id="PF04542">
    <property type="entry name" value="Sigma70_r2"/>
    <property type="match status" value="1"/>
</dbReference>
<dbReference type="EMBL" id="JBHLVF010000011">
    <property type="protein sequence ID" value="MFC0391552.1"/>
    <property type="molecule type" value="Genomic_DNA"/>
</dbReference>
<dbReference type="NCBIfam" id="TIGR02937">
    <property type="entry name" value="sigma70-ECF"/>
    <property type="match status" value="1"/>
</dbReference>
<evidence type="ECO:0000313" key="8">
    <source>
        <dbReference type="Proteomes" id="UP001589818"/>
    </source>
</evidence>
<dbReference type="Proteomes" id="UP001589818">
    <property type="component" value="Unassembled WGS sequence"/>
</dbReference>
<dbReference type="SUPFAM" id="SSF88659">
    <property type="entry name" value="Sigma3 and sigma4 domains of RNA polymerase sigma factors"/>
    <property type="match status" value="1"/>
</dbReference>
<organism evidence="7 8">
    <name type="scientific">Paenibacillus mendelii</name>
    <dbReference type="NCBI Taxonomy" id="206163"/>
    <lineage>
        <taxon>Bacteria</taxon>
        <taxon>Bacillati</taxon>
        <taxon>Bacillota</taxon>
        <taxon>Bacilli</taxon>
        <taxon>Bacillales</taxon>
        <taxon>Paenibacillaceae</taxon>
        <taxon>Paenibacillus</taxon>
    </lineage>
</organism>
<evidence type="ECO:0000313" key="7">
    <source>
        <dbReference type="EMBL" id="MFC0391552.1"/>
    </source>
</evidence>
<dbReference type="Pfam" id="PF08281">
    <property type="entry name" value="Sigma70_r4_2"/>
    <property type="match status" value="1"/>
</dbReference>
<keyword evidence="2" id="KW-0805">Transcription regulation</keyword>
<feature type="domain" description="RNA polymerase sigma-70 region 2" evidence="5">
    <location>
        <begin position="16"/>
        <end position="80"/>
    </location>
</feature>
<proteinExistence type="inferred from homology"/>
<accession>A0ABV6J7P9</accession>
<dbReference type="Gene3D" id="1.10.10.10">
    <property type="entry name" value="Winged helix-like DNA-binding domain superfamily/Winged helix DNA-binding domain"/>
    <property type="match status" value="1"/>
</dbReference>
<evidence type="ECO:0000259" key="5">
    <source>
        <dbReference type="Pfam" id="PF04542"/>
    </source>
</evidence>
<protein>
    <submittedName>
        <fullName evidence="7">Sigma-70 family RNA polymerase sigma factor</fullName>
    </submittedName>
</protein>
<evidence type="ECO:0000256" key="2">
    <source>
        <dbReference type="ARBA" id="ARBA00023015"/>
    </source>
</evidence>
<name>A0ABV6J7P9_9BACL</name>
<dbReference type="InterPro" id="IPR013325">
    <property type="entry name" value="RNA_pol_sigma_r2"/>
</dbReference>
<dbReference type="InterPro" id="IPR013249">
    <property type="entry name" value="RNA_pol_sigma70_r4_t2"/>
</dbReference>
<dbReference type="InterPro" id="IPR036388">
    <property type="entry name" value="WH-like_DNA-bd_sf"/>
</dbReference>
<evidence type="ECO:0000256" key="3">
    <source>
        <dbReference type="ARBA" id="ARBA00023082"/>
    </source>
</evidence>
<dbReference type="InterPro" id="IPR013324">
    <property type="entry name" value="RNA_pol_sigma_r3/r4-like"/>
</dbReference>
<keyword evidence="3" id="KW-0731">Sigma factor</keyword>
<dbReference type="PANTHER" id="PTHR43133">
    <property type="entry name" value="RNA POLYMERASE ECF-TYPE SIGMA FACTO"/>
    <property type="match status" value="1"/>
</dbReference>
<dbReference type="InterPro" id="IPR007627">
    <property type="entry name" value="RNA_pol_sigma70_r2"/>
</dbReference>
<dbReference type="SUPFAM" id="SSF88946">
    <property type="entry name" value="Sigma2 domain of RNA polymerase sigma factors"/>
    <property type="match status" value="1"/>
</dbReference>
<evidence type="ECO:0000256" key="1">
    <source>
        <dbReference type="ARBA" id="ARBA00010641"/>
    </source>
</evidence>
<comment type="similarity">
    <text evidence="1">Belongs to the sigma-70 factor family. ECF subfamily.</text>
</comment>